<reference evidence="2" key="1">
    <citation type="submission" date="2014-09" db="EMBL/GenBank/DDBJ databases">
        <authorList>
            <person name="Magalhaes I.L.F."/>
            <person name="Oliveira U."/>
            <person name="Santos F.R."/>
            <person name="Vidigal T.H.D.A."/>
            <person name="Brescovit A.D."/>
            <person name="Santos A.J."/>
        </authorList>
    </citation>
    <scope>NUCLEOTIDE SEQUENCE</scope>
    <source>
        <tissue evidence="2">Shoot tissue taken approximately 20 cm above the soil surface</tissue>
    </source>
</reference>
<proteinExistence type="predicted"/>
<name>A0A0A9FJU6_ARUDO</name>
<dbReference type="EMBL" id="GBRH01189353">
    <property type="protein sequence ID" value="JAE08543.1"/>
    <property type="molecule type" value="Transcribed_RNA"/>
</dbReference>
<feature type="region of interest" description="Disordered" evidence="1">
    <location>
        <begin position="1"/>
        <end position="22"/>
    </location>
</feature>
<evidence type="ECO:0000256" key="1">
    <source>
        <dbReference type="SAM" id="MobiDB-lite"/>
    </source>
</evidence>
<dbReference type="AlphaFoldDB" id="A0A0A9FJU6"/>
<sequence>MSADVRSLTRGSGICESHVSAT</sequence>
<accession>A0A0A9FJU6</accession>
<organism evidence="2">
    <name type="scientific">Arundo donax</name>
    <name type="common">Giant reed</name>
    <name type="synonym">Donax arundinaceus</name>
    <dbReference type="NCBI Taxonomy" id="35708"/>
    <lineage>
        <taxon>Eukaryota</taxon>
        <taxon>Viridiplantae</taxon>
        <taxon>Streptophyta</taxon>
        <taxon>Embryophyta</taxon>
        <taxon>Tracheophyta</taxon>
        <taxon>Spermatophyta</taxon>
        <taxon>Magnoliopsida</taxon>
        <taxon>Liliopsida</taxon>
        <taxon>Poales</taxon>
        <taxon>Poaceae</taxon>
        <taxon>PACMAD clade</taxon>
        <taxon>Arundinoideae</taxon>
        <taxon>Arundineae</taxon>
        <taxon>Arundo</taxon>
    </lineage>
</organism>
<reference evidence="2" key="2">
    <citation type="journal article" date="2015" name="Data Brief">
        <title>Shoot transcriptome of the giant reed, Arundo donax.</title>
        <authorList>
            <person name="Barrero R.A."/>
            <person name="Guerrero F.D."/>
            <person name="Moolhuijzen P."/>
            <person name="Goolsby J.A."/>
            <person name="Tidwell J."/>
            <person name="Bellgard S.E."/>
            <person name="Bellgard M.I."/>
        </authorList>
    </citation>
    <scope>NUCLEOTIDE SEQUENCE</scope>
    <source>
        <tissue evidence="2">Shoot tissue taken approximately 20 cm above the soil surface</tissue>
    </source>
</reference>
<protein>
    <submittedName>
        <fullName evidence="2">Uncharacterized protein</fullName>
    </submittedName>
</protein>
<evidence type="ECO:0000313" key="2">
    <source>
        <dbReference type="EMBL" id="JAE08543.1"/>
    </source>
</evidence>